<accession>A0A938YLK8</accession>
<organism evidence="12 13">
    <name type="scientific">Nakamurella flavida</name>
    <dbReference type="NCBI Taxonomy" id="363630"/>
    <lineage>
        <taxon>Bacteria</taxon>
        <taxon>Bacillati</taxon>
        <taxon>Actinomycetota</taxon>
        <taxon>Actinomycetes</taxon>
        <taxon>Nakamurellales</taxon>
        <taxon>Nakamurellaceae</taxon>
        <taxon>Nakamurella</taxon>
    </lineage>
</organism>
<keyword evidence="2" id="KW-0813">Transport</keyword>
<keyword evidence="4" id="KW-1003">Cell membrane</keyword>
<name>A0A938YLK8_9ACTN</name>
<evidence type="ECO:0000256" key="10">
    <source>
        <dbReference type="ARBA" id="ARBA00023201"/>
    </source>
</evidence>
<dbReference type="PANTHER" id="PTHR30341">
    <property type="entry name" value="SODIUM ION/PROTON ANTIPORTER NHAA-RELATED"/>
    <property type="match status" value="1"/>
</dbReference>
<keyword evidence="3" id="KW-0050">Antiport</keyword>
<keyword evidence="9 11" id="KW-0472">Membrane</keyword>
<evidence type="ECO:0000256" key="9">
    <source>
        <dbReference type="ARBA" id="ARBA00023136"/>
    </source>
</evidence>
<evidence type="ECO:0000256" key="7">
    <source>
        <dbReference type="ARBA" id="ARBA00023053"/>
    </source>
</evidence>
<evidence type="ECO:0000256" key="8">
    <source>
        <dbReference type="ARBA" id="ARBA00023065"/>
    </source>
</evidence>
<dbReference type="Proteomes" id="UP000663801">
    <property type="component" value="Unassembled WGS sequence"/>
</dbReference>
<comment type="subcellular location">
    <subcellularLocation>
        <location evidence="1">Cell inner membrane</location>
        <topology evidence="1">Multi-pass membrane protein</topology>
    </subcellularLocation>
</comment>
<keyword evidence="7" id="KW-0915">Sodium</keyword>
<gene>
    <name evidence="12" type="ORF">JL107_01700</name>
</gene>
<evidence type="ECO:0000256" key="5">
    <source>
        <dbReference type="ARBA" id="ARBA00022692"/>
    </source>
</evidence>
<evidence type="ECO:0000256" key="2">
    <source>
        <dbReference type="ARBA" id="ARBA00022448"/>
    </source>
</evidence>
<evidence type="ECO:0000313" key="13">
    <source>
        <dbReference type="Proteomes" id="UP000663801"/>
    </source>
</evidence>
<dbReference type="AlphaFoldDB" id="A0A938YLK8"/>
<evidence type="ECO:0000256" key="1">
    <source>
        <dbReference type="ARBA" id="ARBA00004429"/>
    </source>
</evidence>
<evidence type="ECO:0000256" key="4">
    <source>
        <dbReference type="ARBA" id="ARBA00022475"/>
    </source>
</evidence>
<dbReference type="GO" id="GO:0006885">
    <property type="term" value="P:regulation of pH"/>
    <property type="evidence" value="ECO:0007669"/>
    <property type="project" value="InterPro"/>
</dbReference>
<sequence>MDPSALDLSLGEAPALLHVLLNLWLLMALALVAWALMHASGLDTSVAGVRLGFTVPVIRSRGAGGPDAGSRDGEHLRHLWRPVSAGFAVPVFRVLPAGGTVRGLSGLVDSLQDRVALGIVLGRRQDRGHPGCDGAGSSIQRRPGWRRTCPSGPAASAPSTSREESWRIRSWPQRWPRSCCGCIYRRLHQRKQSGTDLDGPWGP</sequence>
<keyword evidence="8" id="KW-0406">Ion transport</keyword>
<comment type="caution">
    <text evidence="12">The sequence shown here is derived from an EMBL/GenBank/DDBJ whole genome shotgun (WGS) entry which is preliminary data.</text>
</comment>
<dbReference type="GO" id="GO:0015385">
    <property type="term" value="F:sodium:proton antiporter activity"/>
    <property type="evidence" value="ECO:0007669"/>
    <property type="project" value="TreeGrafter"/>
</dbReference>
<keyword evidence="5 11" id="KW-0812">Transmembrane</keyword>
<dbReference type="PANTHER" id="PTHR30341:SF0">
    <property type="entry name" value="NA(+)_H(+) ANTIPORTER NHAA"/>
    <property type="match status" value="1"/>
</dbReference>
<evidence type="ECO:0000256" key="3">
    <source>
        <dbReference type="ARBA" id="ARBA00022449"/>
    </source>
</evidence>
<dbReference type="Pfam" id="PF06965">
    <property type="entry name" value="Na_H_antiport_1"/>
    <property type="match status" value="1"/>
</dbReference>
<evidence type="ECO:0000256" key="11">
    <source>
        <dbReference type="SAM" id="Phobius"/>
    </source>
</evidence>
<protein>
    <submittedName>
        <fullName evidence="12">Na+/H+ antiporter NhaA</fullName>
    </submittedName>
</protein>
<dbReference type="RefSeq" id="WP_205255294.1">
    <property type="nucleotide sequence ID" value="NZ_JAERWL010000002.1"/>
</dbReference>
<dbReference type="GO" id="GO:0005886">
    <property type="term" value="C:plasma membrane"/>
    <property type="evidence" value="ECO:0007669"/>
    <property type="project" value="UniProtKB-SubCell"/>
</dbReference>
<reference evidence="12" key="1">
    <citation type="submission" date="2021-01" db="EMBL/GenBank/DDBJ databases">
        <title>KCTC 19127 draft genome.</title>
        <authorList>
            <person name="An D."/>
        </authorList>
    </citation>
    <scope>NUCLEOTIDE SEQUENCE</scope>
    <source>
        <strain evidence="12">KCTC 19127</strain>
    </source>
</reference>
<evidence type="ECO:0000256" key="6">
    <source>
        <dbReference type="ARBA" id="ARBA00022989"/>
    </source>
</evidence>
<dbReference type="InterPro" id="IPR023171">
    <property type="entry name" value="Na/H_antiporter_dom_sf"/>
</dbReference>
<keyword evidence="6 11" id="KW-1133">Transmembrane helix</keyword>
<dbReference type="EMBL" id="JAERWL010000002">
    <property type="protein sequence ID" value="MBM9475150.1"/>
    <property type="molecule type" value="Genomic_DNA"/>
</dbReference>
<proteinExistence type="predicted"/>
<keyword evidence="10" id="KW-0739">Sodium transport</keyword>
<evidence type="ECO:0000313" key="12">
    <source>
        <dbReference type="EMBL" id="MBM9475150.1"/>
    </source>
</evidence>
<dbReference type="InterPro" id="IPR004670">
    <property type="entry name" value="NhaA"/>
</dbReference>
<keyword evidence="13" id="KW-1185">Reference proteome</keyword>
<dbReference type="Gene3D" id="1.20.1530.10">
    <property type="entry name" value="Na+/H+ antiporter like domain"/>
    <property type="match status" value="1"/>
</dbReference>
<feature type="transmembrane region" description="Helical" evidence="11">
    <location>
        <begin position="15"/>
        <end position="36"/>
    </location>
</feature>